<dbReference type="InterPro" id="IPR001114">
    <property type="entry name" value="Adenylosuccinate_synthetase"/>
</dbReference>
<keyword evidence="8" id="KW-0963">Cytoplasm</keyword>
<organism evidence="11 12">
    <name type="scientific">Desulfosarcina widdelii</name>
    <dbReference type="NCBI Taxonomy" id="947919"/>
    <lineage>
        <taxon>Bacteria</taxon>
        <taxon>Pseudomonadati</taxon>
        <taxon>Thermodesulfobacteriota</taxon>
        <taxon>Desulfobacteria</taxon>
        <taxon>Desulfobacterales</taxon>
        <taxon>Desulfosarcinaceae</taxon>
        <taxon>Desulfosarcina</taxon>
    </lineage>
</organism>
<dbReference type="InterPro" id="IPR042111">
    <property type="entry name" value="Adenylosuccinate_synth_dom3"/>
</dbReference>
<feature type="binding site" description="in other chain" evidence="8">
    <location>
        <position position="129"/>
    </location>
    <ligand>
        <name>IMP</name>
        <dbReference type="ChEBI" id="CHEBI:58053"/>
        <note>ligand shared between dimeric partners</note>
    </ligand>
</feature>
<feature type="binding site" description="in other chain" evidence="8">
    <location>
        <position position="239"/>
    </location>
    <ligand>
        <name>IMP</name>
        <dbReference type="ChEBI" id="CHEBI:58053"/>
        <note>ligand shared between dimeric partners</note>
    </ligand>
</feature>
<feature type="binding site" evidence="8">
    <location>
        <position position="143"/>
    </location>
    <ligand>
        <name>IMP</name>
        <dbReference type="ChEBI" id="CHEBI:58053"/>
        <note>ligand shared between dimeric partners</note>
    </ligand>
</feature>
<dbReference type="GO" id="GO:0000287">
    <property type="term" value="F:magnesium ion binding"/>
    <property type="evidence" value="ECO:0007669"/>
    <property type="project" value="UniProtKB-UniRule"/>
</dbReference>
<feature type="active site" evidence="9">
    <location>
        <position position="140"/>
    </location>
</feature>
<dbReference type="Gene3D" id="3.90.170.10">
    <property type="entry name" value="Adenylosuccinate Synthetase, subunit A, domain 3"/>
    <property type="match status" value="1"/>
</dbReference>
<feature type="binding site" evidence="8">
    <location>
        <begin position="12"/>
        <end position="18"/>
    </location>
    <ligand>
        <name>GTP</name>
        <dbReference type="ChEBI" id="CHEBI:37565"/>
    </ligand>
</feature>
<feature type="binding site" description="in other chain" evidence="8">
    <location>
        <position position="303"/>
    </location>
    <ligand>
        <name>IMP</name>
        <dbReference type="ChEBI" id="CHEBI:58053"/>
        <note>ligand shared between dimeric partners</note>
    </ligand>
</feature>
<keyword evidence="2 8" id="KW-0436">Ligase</keyword>
<keyword evidence="3 8" id="KW-0479">Metal-binding</keyword>
<comment type="pathway">
    <text evidence="8 10">Purine metabolism; AMP biosynthesis via de novo pathway; AMP from IMP: step 1/2.</text>
</comment>
<keyword evidence="5 8" id="KW-0658">Purine biosynthesis</keyword>
<evidence type="ECO:0000256" key="3">
    <source>
        <dbReference type="ARBA" id="ARBA00022723"/>
    </source>
</evidence>
<dbReference type="UniPathway" id="UPA00075">
    <property type="reaction ID" value="UER00335"/>
</dbReference>
<feature type="active site" description="Proton donor" evidence="8">
    <location>
        <position position="41"/>
    </location>
</feature>
<reference evidence="11 12" key="1">
    <citation type="submission" date="2019-11" db="EMBL/GenBank/DDBJ databases">
        <title>Comparative genomics of hydrocarbon-degrading Desulfosarcina strains.</title>
        <authorList>
            <person name="Watanabe M."/>
            <person name="Kojima H."/>
            <person name="Fukui M."/>
        </authorList>
    </citation>
    <scope>NUCLEOTIDE SEQUENCE [LARGE SCALE GENOMIC DNA]</scope>
    <source>
        <strain evidence="11 12">PP31</strain>
    </source>
</reference>
<comment type="function">
    <text evidence="8">Plays an important role in the de novo pathway of purine nucleotide biosynthesis. Catalyzes the first committed step in the biosynthesis of AMP from IMP.</text>
</comment>
<evidence type="ECO:0000313" key="11">
    <source>
        <dbReference type="EMBL" id="BBO73421.1"/>
    </source>
</evidence>
<feature type="binding site" description="in other chain" evidence="8">
    <location>
        <begin position="13"/>
        <end position="16"/>
    </location>
    <ligand>
        <name>IMP</name>
        <dbReference type="ChEBI" id="CHEBI:58053"/>
        <note>ligand shared between dimeric partners</note>
    </ligand>
</feature>
<keyword evidence="7 8" id="KW-0342">GTP-binding</keyword>
<comment type="subcellular location">
    <subcellularLocation>
        <location evidence="8">Cytoplasm</location>
    </subcellularLocation>
</comment>
<feature type="binding site" evidence="8">
    <location>
        <position position="40"/>
    </location>
    <ligand>
        <name>Mg(2+)</name>
        <dbReference type="ChEBI" id="CHEBI:18420"/>
    </ligand>
</feature>
<dbReference type="PANTHER" id="PTHR11846:SF0">
    <property type="entry name" value="ADENYLOSUCCINATE SYNTHETASE"/>
    <property type="match status" value="1"/>
</dbReference>
<dbReference type="Gene3D" id="3.40.440.10">
    <property type="entry name" value="Adenylosuccinate Synthetase, subunit A, domain 1"/>
    <property type="match status" value="1"/>
</dbReference>
<dbReference type="InterPro" id="IPR033128">
    <property type="entry name" value="Adenylosuccin_syn_Lys_AS"/>
</dbReference>
<feature type="binding site" evidence="8">
    <location>
        <position position="13"/>
    </location>
    <ligand>
        <name>Mg(2+)</name>
        <dbReference type="ChEBI" id="CHEBI:18420"/>
    </ligand>
</feature>
<dbReference type="PROSITE" id="PS01266">
    <property type="entry name" value="ADENYLOSUCCIN_SYN_1"/>
    <property type="match status" value="1"/>
</dbReference>
<dbReference type="InterPro" id="IPR042110">
    <property type="entry name" value="Adenylosuccinate_synth_dom2"/>
</dbReference>
<protein>
    <recommendedName>
        <fullName evidence="8 10">Adenylosuccinate synthetase</fullName>
        <shortName evidence="8">AMPSase</shortName>
        <shortName evidence="8">AdSS</shortName>
        <ecNumber evidence="8 10">6.3.4.4</ecNumber>
    </recommendedName>
    <alternativeName>
        <fullName evidence="8">IMP--aspartate ligase</fullName>
    </alternativeName>
</protein>
<feature type="binding site" evidence="8">
    <location>
        <begin position="40"/>
        <end position="42"/>
    </location>
    <ligand>
        <name>GTP</name>
        <dbReference type="ChEBI" id="CHEBI:37565"/>
    </ligand>
</feature>
<evidence type="ECO:0000256" key="7">
    <source>
        <dbReference type="ARBA" id="ARBA00023134"/>
    </source>
</evidence>
<dbReference type="EC" id="6.3.4.4" evidence="8 10"/>
<feature type="binding site" description="in other chain" evidence="8">
    <location>
        <begin position="38"/>
        <end position="41"/>
    </location>
    <ligand>
        <name>IMP</name>
        <dbReference type="ChEBI" id="CHEBI:58053"/>
        <note>ligand shared between dimeric partners</note>
    </ligand>
</feature>
<evidence type="ECO:0000256" key="2">
    <source>
        <dbReference type="ARBA" id="ARBA00022598"/>
    </source>
</evidence>
<evidence type="ECO:0000313" key="12">
    <source>
        <dbReference type="Proteomes" id="UP000427769"/>
    </source>
</evidence>
<feature type="binding site" evidence="8">
    <location>
        <begin position="299"/>
        <end position="305"/>
    </location>
    <ligand>
        <name>substrate</name>
    </ligand>
</feature>
<dbReference type="KEGG" id="dwd:DSCW_08380"/>
<feature type="binding site" evidence="8">
    <location>
        <position position="305"/>
    </location>
    <ligand>
        <name>GTP</name>
        <dbReference type="ChEBI" id="CHEBI:37565"/>
    </ligand>
</feature>
<evidence type="ECO:0000256" key="5">
    <source>
        <dbReference type="ARBA" id="ARBA00022755"/>
    </source>
</evidence>
<accession>A0A5K7Z1P4</accession>
<comment type="cofactor">
    <cofactor evidence="8">
        <name>Mg(2+)</name>
        <dbReference type="ChEBI" id="CHEBI:18420"/>
    </cofactor>
    <text evidence="8">Binds 1 Mg(2+) ion per subunit.</text>
</comment>
<proteinExistence type="inferred from homology"/>
<dbReference type="EMBL" id="AP021875">
    <property type="protein sequence ID" value="BBO73421.1"/>
    <property type="molecule type" value="Genomic_DNA"/>
</dbReference>
<evidence type="ECO:0000256" key="1">
    <source>
        <dbReference type="ARBA" id="ARBA00011738"/>
    </source>
</evidence>
<dbReference type="NCBIfam" id="NF002223">
    <property type="entry name" value="PRK01117.1"/>
    <property type="match status" value="1"/>
</dbReference>
<dbReference type="SMART" id="SM00788">
    <property type="entry name" value="Adenylsucc_synt"/>
    <property type="match status" value="1"/>
</dbReference>
<dbReference type="FunFam" id="3.90.170.10:FF:000001">
    <property type="entry name" value="Adenylosuccinate synthetase"/>
    <property type="match status" value="1"/>
</dbReference>
<dbReference type="Gene3D" id="1.10.300.10">
    <property type="entry name" value="Adenylosuccinate Synthetase, subunit A, domain 2"/>
    <property type="match status" value="1"/>
</dbReference>
<sequence>MANIAIVGTQWGDEGKGKIVDLLAAEADVVVRFQGGNNAGHTMVVNGEQFISHLIPSGILQKKVCVIGNGVVVDPEVLIGEIDYLESKGIAVGPDMLMISDRAHVIMPYHKLVDHGREKMKGDKKIGTTGRGIGPSYEDKATRRGVRFVDLVDPQSFRERLEAIVPDKNFYLEKFLNTETVDLEAIEAQYTQFAERLRPYVCNVSIALQKAIQSGRQILFEGAQGTHLDIDHGTYPFVTSSNTVSGNACAGSGVGPKDINGVVGIVKAYTTRVGAGPFPSELFDEIGDQIQKTGAEFGATTGRRRRCGWLDTVILNNAVRLNGLTGLAITKLDVLGELDELKICTAYELSGQQIEEVPANLNQLAECKPIYETLPGWRQDIRGIRKYEDLPDLARSYLARIEVLTNVPIQIVSVGPGREETIVLNNPFAG</sequence>
<dbReference type="GO" id="GO:0004019">
    <property type="term" value="F:adenylosuccinate synthase activity"/>
    <property type="evidence" value="ECO:0007669"/>
    <property type="project" value="UniProtKB-UniRule"/>
</dbReference>
<evidence type="ECO:0000256" key="8">
    <source>
        <dbReference type="HAMAP-Rule" id="MF_00011"/>
    </source>
</evidence>
<feature type="binding site" description="in other chain" evidence="8">
    <location>
        <position position="224"/>
    </location>
    <ligand>
        <name>IMP</name>
        <dbReference type="ChEBI" id="CHEBI:58053"/>
        <note>ligand shared between dimeric partners</note>
    </ligand>
</feature>
<evidence type="ECO:0000256" key="4">
    <source>
        <dbReference type="ARBA" id="ARBA00022741"/>
    </source>
</evidence>
<dbReference type="InterPro" id="IPR018220">
    <property type="entry name" value="Adenylosuccin_syn_GTP-bd"/>
</dbReference>
<feature type="binding site" evidence="8">
    <location>
        <begin position="413"/>
        <end position="415"/>
    </location>
    <ligand>
        <name>GTP</name>
        <dbReference type="ChEBI" id="CHEBI:37565"/>
    </ligand>
</feature>
<keyword evidence="6 8" id="KW-0460">Magnesium</keyword>
<dbReference type="NCBIfam" id="TIGR00184">
    <property type="entry name" value="purA"/>
    <property type="match status" value="1"/>
</dbReference>
<name>A0A5K7Z1P4_9BACT</name>
<feature type="active site" description="Proton acceptor" evidence="8">
    <location>
        <position position="13"/>
    </location>
</feature>
<gene>
    <name evidence="8 11" type="primary">purA</name>
    <name evidence="11" type="ORF">DSCW_08380</name>
</gene>
<dbReference type="HAMAP" id="MF_00011">
    <property type="entry name" value="Adenylosucc_synth"/>
    <property type="match status" value="1"/>
</dbReference>
<dbReference type="Pfam" id="PF00709">
    <property type="entry name" value="Adenylsucc_synt"/>
    <property type="match status" value="1"/>
</dbReference>
<dbReference type="InterPro" id="IPR027417">
    <property type="entry name" value="P-loop_NTPase"/>
</dbReference>
<dbReference type="Proteomes" id="UP000427769">
    <property type="component" value="Chromosome"/>
</dbReference>
<evidence type="ECO:0000256" key="6">
    <source>
        <dbReference type="ARBA" id="ARBA00022842"/>
    </source>
</evidence>
<dbReference type="OrthoDB" id="9807553at2"/>
<dbReference type="RefSeq" id="WP_155302531.1">
    <property type="nucleotide sequence ID" value="NZ_AP021875.1"/>
</dbReference>
<dbReference type="AlphaFoldDB" id="A0A5K7Z1P4"/>
<comment type="similarity">
    <text evidence="8 10">Belongs to the adenylosuccinate synthetase family.</text>
</comment>
<comment type="subunit">
    <text evidence="1 8">Homodimer.</text>
</comment>
<keyword evidence="4 8" id="KW-0547">Nucleotide-binding</keyword>
<dbReference type="FunFam" id="1.10.300.10:FF:000001">
    <property type="entry name" value="Adenylosuccinate synthetase"/>
    <property type="match status" value="1"/>
</dbReference>
<dbReference type="PANTHER" id="PTHR11846">
    <property type="entry name" value="ADENYLOSUCCINATE SYNTHETASE"/>
    <property type="match status" value="1"/>
</dbReference>
<dbReference type="SUPFAM" id="SSF52540">
    <property type="entry name" value="P-loop containing nucleoside triphosphate hydrolases"/>
    <property type="match status" value="1"/>
</dbReference>
<dbReference type="InterPro" id="IPR042109">
    <property type="entry name" value="Adenylosuccinate_synth_dom1"/>
</dbReference>
<comment type="catalytic activity">
    <reaction evidence="8 10">
        <text>IMP + L-aspartate + GTP = N(6)-(1,2-dicarboxyethyl)-AMP + GDP + phosphate + 2 H(+)</text>
        <dbReference type="Rhea" id="RHEA:15753"/>
        <dbReference type="ChEBI" id="CHEBI:15378"/>
        <dbReference type="ChEBI" id="CHEBI:29991"/>
        <dbReference type="ChEBI" id="CHEBI:37565"/>
        <dbReference type="ChEBI" id="CHEBI:43474"/>
        <dbReference type="ChEBI" id="CHEBI:57567"/>
        <dbReference type="ChEBI" id="CHEBI:58053"/>
        <dbReference type="ChEBI" id="CHEBI:58189"/>
        <dbReference type="EC" id="6.3.4.4"/>
    </reaction>
</comment>
<evidence type="ECO:0000256" key="9">
    <source>
        <dbReference type="PROSITE-ProRule" id="PRU10134"/>
    </source>
</evidence>
<keyword evidence="12" id="KW-1185">Reference proteome</keyword>
<feature type="binding site" evidence="8">
    <location>
        <begin position="331"/>
        <end position="333"/>
    </location>
    <ligand>
        <name>GTP</name>
        <dbReference type="ChEBI" id="CHEBI:37565"/>
    </ligand>
</feature>
<dbReference type="GO" id="GO:0005525">
    <property type="term" value="F:GTP binding"/>
    <property type="evidence" value="ECO:0007669"/>
    <property type="project" value="UniProtKB-UniRule"/>
</dbReference>
<dbReference type="CDD" id="cd03108">
    <property type="entry name" value="AdSS"/>
    <property type="match status" value="1"/>
</dbReference>
<dbReference type="GO" id="GO:0044208">
    <property type="term" value="P:'de novo' AMP biosynthetic process"/>
    <property type="evidence" value="ECO:0007669"/>
    <property type="project" value="UniProtKB-UniRule"/>
</dbReference>
<evidence type="ECO:0000256" key="10">
    <source>
        <dbReference type="RuleBase" id="RU000520"/>
    </source>
</evidence>
<dbReference type="GO" id="GO:0046040">
    <property type="term" value="P:IMP metabolic process"/>
    <property type="evidence" value="ECO:0007669"/>
    <property type="project" value="TreeGrafter"/>
</dbReference>
<dbReference type="PROSITE" id="PS00513">
    <property type="entry name" value="ADENYLOSUCCIN_SYN_2"/>
    <property type="match status" value="1"/>
</dbReference>
<dbReference type="GO" id="GO:0005737">
    <property type="term" value="C:cytoplasm"/>
    <property type="evidence" value="ECO:0007669"/>
    <property type="project" value="UniProtKB-SubCell"/>
</dbReference>